<sequence length="183" mass="20640">MDDLTIYGEDFGDCLSNLEQYFKGHVVSRKDIEVDKAKIELIVNLPPPTNVKEVRQFLGHAESPPINEEFPDDALLKVDTNPWKCVPKKDNKEFLCNHAYACGGHFSTQKTALKVLQSGVDYVSNSGSNSLYGVKHKVATPYHPQTSGQVELANREIKNILMKVVNANRKDWALRLHDALWAY</sequence>
<dbReference type="PANTHER" id="PTHR37984">
    <property type="entry name" value="PROTEIN CBG26694"/>
    <property type="match status" value="1"/>
</dbReference>
<dbReference type="AlphaFoldDB" id="A0A438CF14"/>
<dbReference type="PROSITE" id="PS50994">
    <property type="entry name" value="INTEGRASE"/>
    <property type="match status" value="1"/>
</dbReference>
<accession>A0A438CF14</accession>
<protein>
    <recommendedName>
        <fullName evidence="1">Integrase catalytic domain-containing protein</fullName>
    </recommendedName>
</protein>
<feature type="domain" description="Integrase catalytic" evidence="1">
    <location>
        <begin position="132"/>
        <end position="183"/>
    </location>
</feature>
<dbReference type="InterPro" id="IPR001584">
    <property type="entry name" value="Integrase_cat-core"/>
</dbReference>
<organism evidence="2 3">
    <name type="scientific">Vitis vinifera</name>
    <name type="common">Grape</name>
    <dbReference type="NCBI Taxonomy" id="29760"/>
    <lineage>
        <taxon>Eukaryota</taxon>
        <taxon>Viridiplantae</taxon>
        <taxon>Streptophyta</taxon>
        <taxon>Embryophyta</taxon>
        <taxon>Tracheophyta</taxon>
        <taxon>Spermatophyta</taxon>
        <taxon>Magnoliopsida</taxon>
        <taxon>eudicotyledons</taxon>
        <taxon>Gunneridae</taxon>
        <taxon>Pentapetalae</taxon>
        <taxon>rosids</taxon>
        <taxon>Vitales</taxon>
        <taxon>Vitaceae</taxon>
        <taxon>Viteae</taxon>
        <taxon>Vitis</taxon>
    </lineage>
</organism>
<dbReference type="InterPro" id="IPR050951">
    <property type="entry name" value="Retrovirus_Pol_polyprotein"/>
</dbReference>
<dbReference type="Gene3D" id="3.30.420.10">
    <property type="entry name" value="Ribonuclease H-like superfamily/Ribonuclease H"/>
    <property type="match status" value="1"/>
</dbReference>
<comment type="caution">
    <text evidence="2">The sequence shown here is derived from an EMBL/GenBank/DDBJ whole genome shotgun (WGS) entry which is preliminary data.</text>
</comment>
<dbReference type="InterPro" id="IPR036397">
    <property type="entry name" value="RNaseH_sf"/>
</dbReference>
<name>A0A438CF14_VITVI</name>
<reference evidence="2 3" key="1">
    <citation type="journal article" date="2018" name="PLoS Genet.">
        <title>Population sequencing reveals clonal diversity and ancestral inbreeding in the grapevine cultivar Chardonnay.</title>
        <authorList>
            <person name="Roach M.J."/>
            <person name="Johnson D.L."/>
            <person name="Bohlmann J."/>
            <person name="van Vuuren H.J."/>
            <person name="Jones S.J."/>
            <person name="Pretorius I.S."/>
            <person name="Schmidt S.A."/>
            <person name="Borneman A.R."/>
        </authorList>
    </citation>
    <scope>NUCLEOTIDE SEQUENCE [LARGE SCALE GENOMIC DNA]</scope>
    <source>
        <strain evidence="3">cv. Chardonnay</strain>
        <tissue evidence="2">Leaf</tissue>
    </source>
</reference>
<dbReference type="InterPro" id="IPR012337">
    <property type="entry name" value="RNaseH-like_sf"/>
</dbReference>
<dbReference type="SUPFAM" id="SSF56672">
    <property type="entry name" value="DNA/RNA polymerases"/>
    <property type="match status" value="1"/>
</dbReference>
<evidence type="ECO:0000313" key="2">
    <source>
        <dbReference type="EMBL" id="RVW21798.1"/>
    </source>
</evidence>
<dbReference type="GO" id="GO:0003676">
    <property type="term" value="F:nucleic acid binding"/>
    <property type="evidence" value="ECO:0007669"/>
    <property type="project" value="InterPro"/>
</dbReference>
<evidence type="ECO:0000259" key="1">
    <source>
        <dbReference type="PROSITE" id="PS50994"/>
    </source>
</evidence>
<dbReference type="PANTHER" id="PTHR37984:SF5">
    <property type="entry name" value="PROTEIN NYNRIN-LIKE"/>
    <property type="match status" value="1"/>
</dbReference>
<dbReference type="Proteomes" id="UP000288805">
    <property type="component" value="Unassembled WGS sequence"/>
</dbReference>
<evidence type="ECO:0000313" key="3">
    <source>
        <dbReference type="Proteomes" id="UP000288805"/>
    </source>
</evidence>
<dbReference type="GO" id="GO:0015074">
    <property type="term" value="P:DNA integration"/>
    <property type="evidence" value="ECO:0007669"/>
    <property type="project" value="InterPro"/>
</dbReference>
<dbReference type="EMBL" id="QGNW01002267">
    <property type="protein sequence ID" value="RVW21798.1"/>
    <property type="molecule type" value="Genomic_DNA"/>
</dbReference>
<gene>
    <name evidence="2" type="ORF">CK203_112397</name>
</gene>
<dbReference type="SUPFAM" id="SSF53098">
    <property type="entry name" value="Ribonuclease H-like"/>
    <property type="match status" value="1"/>
</dbReference>
<dbReference type="InterPro" id="IPR043502">
    <property type="entry name" value="DNA/RNA_pol_sf"/>
</dbReference>
<proteinExistence type="predicted"/>